<sequence>MSAHAKRKESHSLVILHELGDFRVVSEARNSSEQSQMSSEPAWQCFWKTPSSFSSVHRKSIQAFIQRRLLFHAQMASLKLRTTPLFSIRSPYLPRVLCVPRNSQSTTPLVPSLSLYCTLPPPPIAGEGEDLHFPLAKTPRPNKRDTPLHDLDLPCFLAIPHYAKNKKKTPPQTVGPPFRSSHTESTEITKG</sequence>
<dbReference type="EMBL" id="CM035438">
    <property type="protein sequence ID" value="KAH7285117.1"/>
    <property type="molecule type" value="Genomic_DNA"/>
</dbReference>
<evidence type="ECO:0000313" key="2">
    <source>
        <dbReference type="EMBL" id="KAH7285117.1"/>
    </source>
</evidence>
<name>A0A8T2QM75_CERRI</name>
<accession>A0A8T2QM75</accession>
<proteinExistence type="predicted"/>
<keyword evidence="3" id="KW-1185">Reference proteome</keyword>
<protein>
    <submittedName>
        <fullName evidence="2">Uncharacterized protein</fullName>
    </submittedName>
</protein>
<feature type="region of interest" description="Disordered" evidence="1">
    <location>
        <begin position="164"/>
        <end position="191"/>
    </location>
</feature>
<dbReference type="AlphaFoldDB" id="A0A8T2QM75"/>
<reference evidence="2" key="1">
    <citation type="submission" date="2021-08" db="EMBL/GenBank/DDBJ databases">
        <title>WGS assembly of Ceratopteris richardii.</title>
        <authorList>
            <person name="Marchant D.B."/>
            <person name="Chen G."/>
            <person name="Jenkins J."/>
            <person name="Shu S."/>
            <person name="Leebens-Mack J."/>
            <person name="Grimwood J."/>
            <person name="Schmutz J."/>
            <person name="Soltis P."/>
            <person name="Soltis D."/>
            <person name="Chen Z.-H."/>
        </authorList>
    </citation>
    <scope>NUCLEOTIDE SEQUENCE</scope>
    <source>
        <strain evidence="2">Whitten #5841</strain>
        <tissue evidence="2">Leaf</tissue>
    </source>
</reference>
<dbReference type="Proteomes" id="UP000825935">
    <property type="component" value="Chromosome 33"/>
</dbReference>
<gene>
    <name evidence="2" type="ORF">KP509_33G013900</name>
</gene>
<feature type="compositionally biased region" description="Basic and acidic residues" evidence="1">
    <location>
        <begin position="181"/>
        <end position="191"/>
    </location>
</feature>
<organism evidence="2 3">
    <name type="scientific">Ceratopteris richardii</name>
    <name type="common">Triangle waterfern</name>
    <dbReference type="NCBI Taxonomy" id="49495"/>
    <lineage>
        <taxon>Eukaryota</taxon>
        <taxon>Viridiplantae</taxon>
        <taxon>Streptophyta</taxon>
        <taxon>Embryophyta</taxon>
        <taxon>Tracheophyta</taxon>
        <taxon>Polypodiopsida</taxon>
        <taxon>Polypodiidae</taxon>
        <taxon>Polypodiales</taxon>
        <taxon>Pteridineae</taxon>
        <taxon>Pteridaceae</taxon>
        <taxon>Parkerioideae</taxon>
        <taxon>Ceratopteris</taxon>
    </lineage>
</organism>
<evidence type="ECO:0000313" key="3">
    <source>
        <dbReference type="Proteomes" id="UP000825935"/>
    </source>
</evidence>
<evidence type="ECO:0000256" key="1">
    <source>
        <dbReference type="SAM" id="MobiDB-lite"/>
    </source>
</evidence>
<comment type="caution">
    <text evidence="2">The sequence shown here is derived from an EMBL/GenBank/DDBJ whole genome shotgun (WGS) entry which is preliminary data.</text>
</comment>